<dbReference type="EMBL" id="JAVLET010000002">
    <property type="protein sequence ID" value="KAL0473713.1"/>
    <property type="molecule type" value="Genomic_DNA"/>
</dbReference>
<keyword evidence="3" id="KW-1185">Reference proteome</keyword>
<evidence type="ECO:0000313" key="2">
    <source>
        <dbReference type="EMBL" id="KAL0473713.1"/>
    </source>
</evidence>
<dbReference type="Proteomes" id="UP001451303">
    <property type="component" value="Unassembled WGS sequence"/>
</dbReference>
<evidence type="ECO:0000256" key="1">
    <source>
        <dbReference type="SAM" id="MobiDB-lite"/>
    </source>
</evidence>
<accession>A0ABR3DN23</accession>
<feature type="non-terminal residue" evidence="2">
    <location>
        <position position="1"/>
    </location>
</feature>
<evidence type="ECO:0000313" key="3">
    <source>
        <dbReference type="Proteomes" id="UP001451303"/>
    </source>
</evidence>
<name>A0ABR3DN23_NEUIN</name>
<gene>
    <name evidence="2" type="ORF">QR685DRAFT_434646</name>
</gene>
<proteinExistence type="predicted"/>
<comment type="caution">
    <text evidence="2">The sequence shown here is derived from an EMBL/GenBank/DDBJ whole genome shotgun (WGS) entry which is preliminary data.</text>
</comment>
<sequence length="56" mass="5967">AKLDSPGHEGNQSSGSLPNINSDGVHWAQRGGHKVEFPAARNLRNLNLTSEFLAGN</sequence>
<protein>
    <submittedName>
        <fullName evidence="2">Uncharacterized protein</fullName>
    </submittedName>
</protein>
<feature type="region of interest" description="Disordered" evidence="1">
    <location>
        <begin position="1"/>
        <end position="27"/>
    </location>
</feature>
<organism evidence="2 3">
    <name type="scientific">Neurospora intermedia</name>
    <dbReference type="NCBI Taxonomy" id="5142"/>
    <lineage>
        <taxon>Eukaryota</taxon>
        <taxon>Fungi</taxon>
        <taxon>Dikarya</taxon>
        <taxon>Ascomycota</taxon>
        <taxon>Pezizomycotina</taxon>
        <taxon>Sordariomycetes</taxon>
        <taxon>Sordariomycetidae</taxon>
        <taxon>Sordariales</taxon>
        <taxon>Sordariaceae</taxon>
        <taxon>Neurospora</taxon>
    </lineage>
</organism>
<reference evidence="2 3" key="1">
    <citation type="submission" date="2023-09" db="EMBL/GenBank/DDBJ databases">
        <title>Multi-omics analysis of a traditional fermented food reveals byproduct-associated fungal strains for waste-to-food upcycling.</title>
        <authorList>
            <consortium name="Lawrence Berkeley National Laboratory"/>
            <person name="Rekdal V.M."/>
            <person name="Villalobos-Escobedo J.M."/>
            <person name="Rodriguez-Valeron N."/>
            <person name="Garcia M.O."/>
            <person name="Vasquez D.P."/>
            <person name="Damayanti I."/>
            <person name="Sorensen P.M."/>
            <person name="Baidoo E.E."/>
            <person name="De Carvalho A.C."/>
            <person name="Riley R."/>
            <person name="Lipzen A."/>
            <person name="He G."/>
            <person name="Yan M."/>
            <person name="Haridas S."/>
            <person name="Daum C."/>
            <person name="Yoshinaga Y."/>
            <person name="Ng V."/>
            <person name="Grigoriev I.V."/>
            <person name="Munk R."/>
            <person name="Nuraida L."/>
            <person name="Wijaya C.H."/>
            <person name="Morales P.-C."/>
            <person name="Keasling J.D."/>
        </authorList>
    </citation>
    <scope>NUCLEOTIDE SEQUENCE [LARGE SCALE GENOMIC DNA]</scope>
    <source>
        <strain evidence="2 3">FGSC 2613</strain>
    </source>
</reference>
<feature type="compositionally biased region" description="Polar residues" evidence="1">
    <location>
        <begin position="10"/>
        <end position="22"/>
    </location>
</feature>